<proteinExistence type="predicted"/>
<evidence type="ECO:0000313" key="2">
    <source>
        <dbReference type="Proteomes" id="UP000011625"/>
    </source>
</evidence>
<reference evidence="1 2" key="1">
    <citation type="journal article" date="2014" name="PLoS Genet.">
        <title>Phylogenetically driven sequencing of extremely halophilic archaea reveals strategies for static and dynamic osmo-response.</title>
        <authorList>
            <person name="Becker E.A."/>
            <person name="Seitzer P.M."/>
            <person name="Tritt A."/>
            <person name="Larsen D."/>
            <person name="Krusor M."/>
            <person name="Yao A.I."/>
            <person name="Wu D."/>
            <person name="Madern D."/>
            <person name="Eisen J.A."/>
            <person name="Darling A.E."/>
            <person name="Facciotti M.T."/>
        </authorList>
    </citation>
    <scope>NUCLEOTIDE SEQUENCE [LARGE SCALE GENOMIC DNA]</scope>
    <source>
        <strain evidence="1 2">DSM 8989</strain>
    </source>
</reference>
<dbReference type="AlphaFoldDB" id="M0NB74"/>
<dbReference type="Proteomes" id="UP000011625">
    <property type="component" value="Unassembled WGS sequence"/>
</dbReference>
<name>M0NB74_9EURY</name>
<organism evidence="1 2">
    <name type="scientific">Halococcus salifodinae DSM 8989</name>
    <dbReference type="NCBI Taxonomy" id="1227456"/>
    <lineage>
        <taxon>Archaea</taxon>
        <taxon>Methanobacteriati</taxon>
        <taxon>Methanobacteriota</taxon>
        <taxon>Stenosarchaea group</taxon>
        <taxon>Halobacteria</taxon>
        <taxon>Halobacteriales</taxon>
        <taxon>Halococcaceae</taxon>
        <taxon>Halococcus</taxon>
    </lineage>
</organism>
<dbReference type="EMBL" id="AOME01000028">
    <property type="protein sequence ID" value="EMA54349.1"/>
    <property type="molecule type" value="Genomic_DNA"/>
</dbReference>
<sequence>MYAAIGTRDSKFSCPTLVNTEIDTCHDLFRTVSAAEEYIEEQTGLSADDDECPLRVVEIVEPEDESTIE</sequence>
<accession>M0NB74</accession>
<keyword evidence="2" id="KW-1185">Reference proteome</keyword>
<protein>
    <submittedName>
        <fullName evidence="1">Uncharacterized protein</fullName>
    </submittedName>
</protein>
<dbReference type="OrthoDB" id="373937at2157"/>
<dbReference type="STRING" id="1227456.C450_05950"/>
<comment type="caution">
    <text evidence="1">The sequence shown here is derived from an EMBL/GenBank/DDBJ whole genome shotgun (WGS) entry which is preliminary data.</text>
</comment>
<dbReference type="PATRIC" id="fig|1227456.3.peg.1199"/>
<gene>
    <name evidence="1" type="ORF">C450_05950</name>
</gene>
<evidence type="ECO:0000313" key="1">
    <source>
        <dbReference type="EMBL" id="EMA54349.1"/>
    </source>
</evidence>
<dbReference type="RefSeq" id="WP_005041254.1">
    <property type="nucleotide sequence ID" value="NZ_AOME01000028.1"/>
</dbReference>